<keyword evidence="2" id="KW-0378">Hydrolase</keyword>
<keyword evidence="2" id="KW-0269">Exonuclease</keyword>
<dbReference type="GO" id="GO:0005829">
    <property type="term" value="C:cytosol"/>
    <property type="evidence" value="ECO:0007669"/>
    <property type="project" value="TreeGrafter"/>
</dbReference>
<dbReference type="Pfam" id="PF00929">
    <property type="entry name" value="RNase_T"/>
    <property type="match status" value="1"/>
</dbReference>
<dbReference type="SMART" id="SM00479">
    <property type="entry name" value="EXOIII"/>
    <property type="match status" value="1"/>
</dbReference>
<dbReference type="Gene3D" id="3.30.420.10">
    <property type="entry name" value="Ribonuclease H-like superfamily/Ribonuclease H"/>
    <property type="match status" value="1"/>
</dbReference>
<evidence type="ECO:0000313" key="2">
    <source>
        <dbReference type="EMBL" id="OGG45779.1"/>
    </source>
</evidence>
<sequence>MTFVAIDFETADRGPDSACAVALVRVEEGQIVRREACLLRPPRRHFEFTYLHGISWEDVADKPTFGQTWPDLVEMLDGAQFMAAHNASFDRSVLHACCETAGLTPPFLSFRCTVQLARRVWGIYPTKLSHVCARLGLPLNHHDPLSDAEACARVVIAATQVQGSRFKSSRF</sequence>
<dbReference type="AlphaFoldDB" id="A0A1F6C9D4"/>
<dbReference type="InterPro" id="IPR013520">
    <property type="entry name" value="Ribonucl_H"/>
</dbReference>
<proteinExistence type="predicted"/>
<dbReference type="GO" id="GO:0003676">
    <property type="term" value="F:nucleic acid binding"/>
    <property type="evidence" value="ECO:0007669"/>
    <property type="project" value="InterPro"/>
</dbReference>
<dbReference type="Proteomes" id="UP000178606">
    <property type="component" value="Unassembled WGS sequence"/>
</dbReference>
<dbReference type="GO" id="GO:0008408">
    <property type="term" value="F:3'-5' exonuclease activity"/>
    <property type="evidence" value="ECO:0007669"/>
    <property type="project" value="TreeGrafter"/>
</dbReference>
<dbReference type="PANTHER" id="PTHR30231">
    <property type="entry name" value="DNA POLYMERASE III SUBUNIT EPSILON"/>
    <property type="match status" value="1"/>
</dbReference>
<comment type="caution">
    <text evidence="2">The sequence shown here is derived from an EMBL/GenBank/DDBJ whole genome shotgun (WGS) entry which is preliminary data.</text>
</comment>
<dbReference type="CDD" id="cd06130">
    <property type="entry name" value="DNA_pol_III_epsilon_like"/>
    <property type="match status" value="1"/>
</dbReference>
<evidence type="ECO:0000313" key="3">
    <source>
        <dbReference type="Proteomes" id="UP000178606"/>
    </source>
</evidence>
<gene>
    <name evidence="2" type="ORF">A3F84_12325</name>
</gene>
<keyword evidence="2" id="KW-0540">Nuclease</keyword>
<dbReference type="SUPFAM" id="SSF53098">
    <property type="entry name" value="Ribonuclease H-like"/>
    <property type="match status" value="1"/>
</dbReference>
<organism evidence="2 3">
    <name type="scientific">Handelsmanbacteria sp. (strain RIFCSPLOWO2_12_FULL_64_10)</name>
    <dbReference type="NCBI Taxonomy" id="1817868"/>
    <lineage>
        <taxon>Bacteria</taxon>
        <taxon>Candidatus Handelsmaniibacteriota</taxon>
    </lineage>
</organism>
<protein>
    <submittedName>
        <fullName evidence="2">Exonuclease</fullName>
    </submittedName>
</protein>
<reference evidence="2 3" key="1">
    <citation type="journal article" date="2016" name="Nat. Commun.">
        <title>Thousands of microbial genomes shed light on interconnected biogeochemical processes in an aquifer system.</title>
        <authorList>
            <person name="Anantharaman K."/>
            <person name="Brown C.T."/>
            <person name="Hug L.A."/>
            <person name="Sharon I."/>
            <person name="Castelle C.J."/>
            <person name="Probst A.J."/>
            <person name="Thomas B.C."/>
            <person name="Singh A."/>
            <person name="Wilkins M.J."/>
            <person name="Karaoz U."/>
            <person name="Brodie E.L."/>
            <person name="Williams K.H."/>
            <person name="Hubbard S.S."/>
            <person name="Banfield J.F."/>
        </authorList>
    </citation>
    <scope>NUCLEOTIDE SEQUENCE [LARGE SCALE GENOMIC DNA]</scope>
    <source>
        <strain evidence="3">RIFCSPLOWO2_12_FULL_64_10</strain>
    </source>
</reference>
<accession>A0A1F6C9D4</accession>
<name>A0A1F6C9D4_HANXR</name>
<evidence type="ECO:0000259" key="1">
    <source>
        <dbReference type="SMART" id="SM00479"/>
    </source>
</evidence>
<feature type="domain" description="Exonuclease" evidence="1">
    <location>
        <begin position="2"/>
        <end position="164"/>
    </location>
</feature>
<dbReference type="EMBL" id="MFKF01000366">
    <property type="protein sequence ID" value="OGG45779.1"/>
    <property type="molecule type" value="Genomic_DNA"/>
</dbReference>
<dbReference type="InterPro" id="IPR012337">
    <property type="entry name" value="RNaseH-like_sf"/>
</dbReference>
<dbReference type="PANTHER" id="PTHR30231:SF42">
    <property type="entry name" value="EXONUCLEASE"/>
    <property type="match status" value="1"/>
</dbReference>
<dbReference type="InterPro" id="IPR036397">
    <property type="entry name" value="RNaseH_sf"/>
</dbReference>